<dbReference type="PANTHER" id="PTHR34975:SF2">
    <property type="entry name" value="SPORE GERMINATION PROTEIN A2"/>
    <property type="match status" value="1"/>
</dbReference>
<reference evidence="10" key="1">
    <citation type="submission" date="2018-02" db="EMBL/GenBank/DDBJ databases">
        <authorList>
            <person name="Hausmann B."/>
        </authorList>
    </citation>
    <scope>NUCLEOTIDE SEQUENCE [LARGE SCALE GENOMIC DNA]</scope>
    <source>
        <strain evidence="10">Peat soil MAG SbF1</strain>
    </source>
</reference>
<evidence type="ECO:0000256" key="3">
    <source>
        <dbReference type="ARBA" id="ARBA00022448"/>
    </source>
</evidence>
<dbReference type="EMBL" id="OMOF01000668">
    <property type="protein sequence ID" value="SPF53745.1"/>
    <property type="molecule type" value="Genomic_DNA"/>
</dbReference>
<evidence type="ECO:0000256" key="1">
    <source>
        <dbReference type="ARBA" id="ARBA00004141"/>
    </source>
</evidence>
<feature type="transmembrane region" description="Helical" evidence="8">
    <location>
        <begin position="109"/>
        <end position="136"/>
    </location>
</feature>
<dbReference type="AlphaFoldDB" id="A0A2U3LP87"/>
<gene>
    <name evidence="9" type="ORF">SBF1_700017</name>
</gene>
<feature type="transmembrane region" description="Helical" evidence="8">
    <location>
        <begin position="307"/>
        <end position="324"/>
    </location>
</feature>
<protein>
    <submittedName>
        <fullName evidence="9">Spore germination protein, amino acid permease</fullName>
    </submittedName>
</protein>
<dbReference type="Pfam" id="PF03845">
    <property type="entry name" value="Spore_permease"/>
    <property type="match status" value="1"/>
</dbReference>
<feature type="transmembrane region" description="Helical" evidence="8">
    <location>
        <begin position="82"/>
        <end position="103"/>
    </location>
</feature>
<evidence type="ECO:0000256" key="6">
    <source>
        <dbReference type="ARBA" id="ARBA00022989"/>
    </source>
</evidence>
<keyword evidence="6 8" id="KW-1133">Transmembrane helix</keyword>
<dbReference type="InterPro" id="IPR004761">
    <property type="entry name" value="Spore_GerAB"/>
</dbReference>
<keyword evidence="5 8" id="KW-0812">Transmembrane</keyword>
<keyword evidence="7 8" id="KW-0472">Membrane</keyword>
<evidence type="ECO:0000256" key="2">
    <source>
        <dbReference type="ARBA" id="ARBA00007998"/>
    </source>
</evidence>
<dbReference type="Proteomes" id="UP000238916">
    <property type="component" value="Unassembled WGS sequence"/>
</dbReference>
<keyword evidence="3" id="KW-0813">Transport</keyword>
<feature type="transmembrane region" description="Helical" evidence="8">
    <location>
        <begin position="219"/>
        <end position="242"/>
    </location>
</feature>
<feature type="transmembrane region" description="Helical" evidence="8">
    <location>
        <begin position="273"/>
        <end position="295"/>
    </location>
</feature>
<feature type="transmembrane region" description="Helical" evidence="8">
    <location>
        <begin position="188"/>
        <end position="207"/>
    </location>
</feature>
<comment type="subcellular location">
    <subcellularLocation>
        <location evidence="1">Membrane</location>
        <topology evidence="1">Multi-pass membrane protein</topology>
    </subcellularLocation>
</comment>
<dbReference type="PANTHER" id="PTHR34975">
    <property type="entry name" value="SPORE GERMINATION PROTEIN A2"/>
    <property type="match status" value="1"/>
</dbReference>
<sequence length="364" mass="40060">MEQKEKITGTQIAMLLFIFVTSTIIIYVPGFAAKDAQESAWLAASIPPLTFGLLTLVVVCKLGSYFPKLTIFQYCEVIMGRFLGKGFGIAYIIFLLVMDVLVLREFSDFLIITTLPLTPRIGLLASAVALASYGAYKGLEVIARAVQFIIGIYLLGFIIVILLALINFEVGRLLPVMEEGLMPIIRGAMAPAAWYGEICILAMLFPYGNKTAELKKKGVITLIAITLFVTADVVVTIGVLGASETCAPTFPFWTLTRSIELSEVAQRLESPLLVIWISGIMIKATLLSYLMGLGLTQLFEWKRIKTALGICAISELLVADVLIGNASQISIILRSYWPPFAMVFELVIPTFLLGMARLEKHFKR</sequence>
<evidence type="ECO:0000256" key="7">
    <source>
        <dbReference type="ARBA" id="ARBA00023136"/>
    </source>
</evidence>
<dbReference type="GO" id="GO:0009847">
    <property type="term" value="P:spore germination"/>
    <property type="evidence" value="ECO:0007669"/>
    <property type="project" value="InterPro"/>
</dbReference>
<evidence type="ECO:0000313" key="9">
    <source>
        <dbReference type="EMBL" id="SPF53745.1"/>
    </source>
</evidence>
<feature type="transmembrane region" description="Helical" evidence="8">
    <location>
        <begin position="39"/>
        <end position="62"/>
    </location>
</feature>
<feature type="transmembrane region" description="Helical" evidence="8">
    <location>
        <begin position="12"/>
        <end position="33"/>
    </location>
</feature>
<organism evidence="9 10">
    <name type="scientific">Candidatus Desulfosporosinus infrequens</name>
    <dbReference type="NCBI Taxonomy" id="2043169"/>
    <lineage>
        <taxon>Bacteria</taxon>
        <taxon>Bacillati</taxon>
        <taxon>Bacillota</taxon>
        <taxon>Clostridia</taxon>
        <taxon>Eubacteriales</taxon>
        <taxon>Desulfitobacteriaceae</taxon>
        <taxon>Desulfosporosinus</taxon>
    </lineage>
</organism>
<dbReference type="NCBIfam" id="TIGR00912">
    <property type="entry name" value="2A0309"/>
    <property type="match status" value="1"/>
</dbReference>
<accession>A0A2U3LP87</accession>
<feature type="transmembrane region" description="Helical" evidence="8">
    <location>
        <begin position="336"/>
        <end position="356"/>
    </location>
</feature>
<evidence type="ECO:0000256" key="4">
    <source>
        <dbReference type="ARBA" id="ARBA00022544"/>
    </source>
</evidence>
<proteinExistence type="inferred from homology"/>
<evidence type="ECO:0000256" key="5">
    <source>
        <dbReference type="ARBA" id="ARBA00022692"/>
    </source>
</evidence>
<evidence type="ECO:0000313" key="10">
    <source>
        <dbReference type="Proteomes" id="UP000238916"/>
    </source>
</evidence>
<keyword evidence="4" id="KW-0309">Germination</keyword>
<name>A0A2U3LP87_9FIRM</name>
<evidence type="ECO:0000256" key="8">
    <source>
        <dbReference type="SAM" id="Phobius"/>
    </source>
</evidence>
<feature type="transmembrane region" description="Helical" evidence="8">
    <location>
        <begin position="148"/>
        <end position="168"/>
    </location>
</feature>
<dbReference type="GO" id="GO:0016020">
    <property type="term" value="C:membrane"/>
    <property type="evidence" value="ECO:0007669"/>
    <property type="project" value="UniProtKB-SubCell"/>
</dbReference>
<comment type="similarity">
    <text evidence="2">Belongs to the amino acid-polyamine-organocation (APC) superfamily. Spore germination protein (SGP) (TC 2.A.3.9) family.</text>
</comment>